<dbReference type="AlphaFoldDB" id="W2UZH7"/>
<keyword evidence="1" id="KW-0812">Transmembrane</keyword>
<dbReference type="STRING" id="1401685.P857_739"/>
<dbReference type="Proteomes" id="UP000018951">
    <property type="component" value="Unassembled WGS sequence"/>
</dbReference>
<sequence length="62" mass="6866">MIESLEHGKLWNLNSESNILAKDSILSSNQLIVMVFILGIIFCLIFTSDGQGINELSNSIKI</sequence>
<gene>
    <name evidence="2" type="ORF">P857_739</name>
</gene>
<reference evidence="2 3" key="1">
    <citation type="journal article" date="2013" name="PLoS ONE">
        <title>Bacterial endosymbiosis in a chordate host: long-term co-evolution and conservation of secondary metabolism.</title>
        <authorList>
            <person name="Kwan J.C."/>
            <person name="Schmidt E.W."/>
        </authorList>
    </citation>
    <scope>NUCLEOTIDE SEQUENCE [LARGE SCALE GENOMIC DNA]</scope>
    <source>
        <strain evidence="3">L6</strain>
    </source>
</reference>
<accession>W2UZH7</accession>
<keyword evidence="1" id="KW-0472">Membrane</keyword>
<organism evidence="2 3">
    <name type="scientific">Candidatus Xenolissoclinum pacificiensis L6</name>
    <dbReference type="NCBI Taxonomy" id="1401685"/>
    <lineage>
        <taxon>Bacteria</taxon>
        <taxon>Pseudomonadati</taxon>
        <taxon>Pseudomonadota</taxon>
        <taxon>Alphaproteobacteria</taxon>
        <taxon>Rickettsiales</taxon>
        <taxon>Anaplasmataceae</taxon>
        <taxon>Candidatus Xenolissoclinum</taxon>
    </lineage>
</organism>
<keyword evidence="1" id="KW-1133">Transmembrane helix</keyword>
<dbReference type="EMBL" id="AXCJ01000008">
    <property type="protein sequence ID" value="ETO91245.1"/>
    <property type="molecule type" value="Genomic_DNA"/>
</dbReference>
<name>W2UZH7_9RICK</name>
<feature type="transmembrane region" description="Helical" evidence="1">
    <location>
        <begin position="31"/>
        <end position="48"/>
    </location>
</feature>
<keyword evidence="3" id="KW-1185">Reference proteome</keyword>
<protein>
    <submittedName>
        <fullName evidence="2">Uncharacterized protein</fullName>
    </submittedName>
</protein>
<evidence type="ECO:0000313" key="3">
    <source>
        <dbReference type="Proteomes" id="UP000018951"/>
    </source>
</evidence>
<proteinExistence type="predicted"/>
<evidence type="ECO:0000313" key="2">
    <source>
        <dbReference type="EMBL" id="ETO91245.1"/>
    </source>
</evidence>
<comment type="caution">
    <text evidence="2">The sequence shown here is derived from an EMBL/GenBank/DDBJ whole genome shotgun (WGS) entry which is preliminary data.</text>
</comment>
<evidence type="ECO:0000256" key="1">
    <source>
        <dbReference type="SAM" id="Phobius"/>
    </source>
</evidence>